<dbReference type="Proteomes" id="UP000321567">
    <property type="component" value="Unassembled WGS sequence"/>
</dbReference>
<keyword evidence="2" id="KW-1133">Transmembrane helix</keyword>
<dbReference type="RefSeq" id="WP_147162337.1">
    <property type="nucleotide sequence ID" value="NZ_BJZO01000006.1"/>
</dbReference>
<feature type="region of interest" description="Disordered" evidence="1">
    <location>
        <begin position="1"/>
        <end position="22"/>
    </location>
</feature>
<comment type="caution">
    <text evidence="3">The sequence shown here is derived from an EMBL/GenBank/DDBJ whole genome shotgun (WGS) entry which is preliminary data.</text>
</comment>
<dbReference type="EMBL" id="BJZO01000006">
    <property type="protein sequence ID" value="GEO80273.1"/>
    <property type="molecule type" value="Genomic_DNA"/>
</dbReference>
<keyword evidence="2" id="KW-0472">Membrane</keyword>
<proteinExistence type="predicted"/>
<accession>A0A512H4B7</accession>
<name>A0A512H4B7_9PROT</name>
<evidence type="ECO:0000313" key="3">
    <source>
        <dbReference type="EMBL" id="GEO80273.1"/>
    </source>
</evidence>
<reference evidence="3 4" key="1">
    <citation type="submission" date="2019-07" db="EMBL/GenBank/DDBJ databases">
        <title>Whole genome shotgun sequence of Rhodospirillum oryzae NBRC 107573.</title>
        <authorList>
            <person name="Hosoyama A."/>
            <person name="Uohara A."/>
            <person name="Ohji S."/>
            <person name="Ichikawa N."/>
        </authorList>
    </citation>
    <scope>NUCLEOTIDE SEQUENCE [LARGE SCALE GENOMIC DNA]</scope>
    <source>
        <strain evidence="3 4">NBRC 107573</strain>
    </source>
</reference>
<evidence type="ECO:0000256" key="2">
    <source>
        <dbReference type="SAM" id="Phobius"/>
    </source>
</evidence>
<feature type="compositionally biased region" description="Basic and acidic residues" evidence="1">
    <location>
        <begin position="129"/>
        <end position="138"/>
    </location>
</feature>
<feature type="transmembrane region" description="Helical" evidence="2">
    <location>
        <begin position="478"/>
        <end position="504"/>
    </location>
</feature>
<protein>
    <submittedName>
        <fullName evidence="3">Uncharacterized protein</fullName>
    </submittedName>
</protein>
<evidence type="ECO:0000313" key="4">
    <source>
        <dbReference type="Proteomes" id="UP000321567"/>
    </source>
</evidence>
<gene>
    <name evidence="3" type="ORF">ROR02_04040</name>
</gene>
<feature type="region of interest" description="Disordered" evidence="1">
    <location>
        <begin position="129"/>
        <end position="149"/>
    </location>
</feature>
<feature type="transmembrane region" description="Helical" evidence="2">
    <location>
        <begin position="434"/>
        <end position="457"/>
    </location>
</feature>
<feature type="transmembrane region" description="Helical" evidence="2">
    <location>
        <begin position="529"/>
        <end position="548"/>
    </location>
</feature>
<dbReference type="OrthoDB" id="9912030at2"/>
<keyword evidence="2" id="KW-0812">Transmembrane</keyword>
<dbReference type="AlphaFoldDB" id="A0A512H4B7"/>
<sequence>MSDHCQGGTCAPHASSSCDSASCRPASTVELAGMRQVWLWPLSLPAGTWIRERGRAGTPDDWEEITPPPGADKGTRVLRRIDVARLEADLFQGETSLIVRAVITQCQLTVTPDGEALFVVEADFGSRSETRSLDRPDLSVEDPAGTHRRRPMTLADARLITDHLRRMSPDEAPGTALLTWLDDGGRPLFGPDLADLADLTDDEETLPPTDGRPLLAPLLGALLPMGLVEAGEPMPTLSLITLAGSLDEVCCQDWDALAAAGSGAGLAEPPLPPDFERPLDDRPRWPGLETPVRLRMAGSHAVVVGSGNGFEEIQVERLRDRLVPHAMAALRERGALRALAQNLQDALALLDTPRGTAAFPATLLDLQRQALLARRAAQALPPATPRDVCEDRARWRQALGLDLQSASLAATLDRARAYADASRQAAHLEAGGTLTVLLGAAMVVLGLLLFLGMNVLFTDGLLDPLVRRVHAFFVTRPGVSHIGLVHLYVHTSVALMVTSVGAWLGTKATARLLPEAPQLVGRMNRFLDGVAHAAAWTLCVLFLMVFLLTR</sequence>
<organism evidence="3 4">
    <name type="scientific">Pararhodospirillum oryzae</name>
    <dbReference type="NCBI Taxonomy" id="478448"/>
    <lineage>
        <taxon>Bacteria</taxon>
        <taxon>Pseudomonadati</taxon>
        <taxon>Pseudomonadota</taxon>
        <taxon>Alphaproteobacteria</taxon>
        <taxon>Rhodospirillales</taxon>
        <taxon>Rhodospirillaceae</taxon>
        <taxon>Pararhodospirillum</taxon>
    </lineage>
</organism>
<evidence type="ECO:0000256" key="1">
    <source>
        <dbReference type="SAM" id="MobiDB-lite"/>
    </source>
</evidence>
<keyword evidence="4" id="KW-1185">Reference proteome</keyword>